<dbReference type="InterPro" id="IPR011008">
    <property type="entry name" value="Dimeric_a/b-barrel"/>
</dbReference>
<organism evidence="3 4">
    <name type="scientific">Permianibacter aggregans</name>
    <dbReference type="NCBI Taxonomy" id="1510150"/>
    <lineage>
        <taxon>Bacteria</taxon>
        <taxon>Pseudomonadati</taxon>
        <taxon>Pseudomonadota</taxon>
        <taxon>Gammaproteobacteria</taxon>
        <taxon>Pseudomonadales</taxon>
        <taxon>Pseudomonadaceae</taxon>
        <taxon>Permianibacter</taxon>
    </lineage>
</organism>
<comment type="similarity">
    <text evidence="1">Belongs to the YciI family.</text>
</comment>
<dbReference type="SUPFAM" id="SSF54909">
    <property type="entry name" value="Dimeric alpha+beta barrel"/>
    <property type="match status" value="1"/>
</dbReference>
<protein>
    <recommendedName>
        <fullName evidence="2">YCII-related domain-containing protein</fullName>
    </recommendedName>
</protein>
<dbReference type="OrthoDB" id="9807535at2"/>
<evidence type="ECO:0000313" key="4">
    <source>
        <dbReference type="Proteomes" id="UP000295375"/>
    </source>
</evidence>
<accession>A0A4V3D7Z3</accession>
<keyword evidence="4" id="KW-1185">Reference proteome</keyword>
<gene>
    <name evidence="3" type="ORF">EV696_103116</name>
</gene>
<sequence length="120" mass="13149">MKYLIMIYGAETAWSEQERAECMQESTTLCHELNAAGVYLDAAPLHPVASATSIRLREGKRLITDGPFAETAEQLGGYYLVDVDNLDQAIDIASRIPGLRKGTIEIRPVVELPNMPMVAG</sequence>
<evidence type="ECO:0000313" key="3">
    <source>
        <dbReference type="EMBL" id="TDQ49747.1"/>
    </source>
</evidence>
<evidence type="ECO:0000259" key="2">
    <source>
        <dbReference type="Pfam" id="PF03795"/>
    </source>
</evidence>
<dbReference type="Gene3D" id="3.30.70.1060">
    <property type="entry name" value="Dimeric alpha+beta barrel"/>
    <property type="match status" value="1"/>
</dbReference>
<dbReference type="RefSeq" id="WP_133588332.1">
    <property type="nucleotide sequence ID" value="NZ_CP037953.1"/>
</dbReference>
<dbReference type="InterPro" id="IPR005545">
    <property type="entry name" value="YCII"/>
</dbReference>
<dbReference type="PANTHER" id="PTHR35174">
    <property type="entry name" value="BLL7171 PROTEIN-RELATED"/>
    <property type="match status" value="1"/>
</dbReference>
<dbReference type="PANTHER" id="PTHR35174:SF3">
    <property type="entry name" value="BLL7171 PROTEIN"/>
    <property type="match status" value="1"/>
</dbReference>
<reference evidence="3 4" key="1">
    <citation type="submission" date="2019-03" db="EMBL/GenBank/DDBJ databases">
        <title>Genomic Encyclopedia of Type Strains, Phase IV (KMG-IV): sequencing the most valuable type-strain genomes for metagenomic binning, comparative biology and taxonomic classification.</title>
        <authorList>
            <person name="Goeker M."/>
        </authorList>
    </citation>
    <scope>NUCLEOTIDE SEQUENCE [LARGE SCALE GENOMIC DNA]</scope>
    <source>
        <strain evidence="3 4">DSM 103792</strain>
    </source>
</reference>
<evidence type="ECO:0000256" key="1">
    <source>
        <dbReference type="ARBA" id="ARBA00007689"/>
    </source>
</evidence>
<comment type="caution">
    <text evidence="3">The sequence shown here is derived from an EMBL/GenBank/DDBJ whole genome shotgun (WGS) entry which is preliminary data.</text>
</comment>
<dbReference type="EMBL" id="SNYM01000003">
    <property type="protein sequence ID" value="TDQ49747.1"/>
    <property type="molecule type" value="Genomic_DNA"/>
</dbReference>
<feature type="domain" description="YCII-related" evidence="2">
    <location>
        <begin position="1"/>
        <end position="112"/>
    </location>
</feature>
<dbReference type="Pfam" id="PF03795">
    <property type="entry name" value="YCII"/>
    <property type="match status" value="1"/>
</dbReference>
<dbReference type="AlphaFoldDB" id="A0A4V3D7Z3"/>
<name>A0A4V3D7Z3_9GAMM</name>
<proteinExistence type="inferred from homology"/>
<dbReference type="Proteomes" id="UP000295375">
    <property type="component" value="Unassembled WGS sequence"/>
</dbReference>